<organism evidence="5 6">
    <name type="scientific">Rhizophagus clarus</name>
    <dbReference type="NCBI Taxonomy" id="94130"/>
    <lineage>
        <taxon>Eukaryota</taxon>
        <taxon>Fungi</taxon>
        <taxon>Fungi incertae sedis</taxon>
        <taxon>Mucoromycota</taxon>
        <taxon>Glomeromycotina</taxon>
        <taxon>Glomeromycetes</taxon>
        <taxon>Glomerales</taxon>
        <taxon>Glomeraceae</taxon>
        <taxon>Rhizophagus</taxon>
    </lineage>
</organism>
<dbReference type="Proteomes" id="UP000615446">
    <property type="component" value="Unassembled WGS sequence"/>
</dbReference>
<feature type="repeat" description="WD" evidence="3">
    <location>
        <begin position="352"/>
        <end position="375"/>
    </location>
</feature>
<evidence type="ECO:0000313" key="6">
    <source>
        <dbReference type="Proteomes" id="UP000615446"/>
    </source>
</evidence>
<dbReference type="InterPro" id="IPR052254">
    <property type="entry name" value="CUL4-DDB1_E3_ligase_receptor"/>
</dbReference>
<dbReference type="SUPFAM" id="SSF50978">
    <property type="entry name" value="WD40 repeat-like"/>
    <property type="match status" value="1"/>
</dbReference>
<dbReference type="OrthoDB" id="128867at2759"/>
<feature type="compositionally biased region" description="Basic residues" evidence="4">
    <location>
        <begin position="1"/>
        <end position="10"/>
    </location>
</feature>
<keyword evidence="2" id="KW-0677">Repeat</keyword>
<dbReference type="PANTHER" id="PTHR44472:SF1">
    <property type="entry name" value="DDB1 AND CUL4 ASSOCIATED FACTOR 4"/>
    <property type="match status" value="1"/>
</dbReference>
<evidence type="ECO:0000256" key="1">
    <source>
        <dbReference type="ARBA" id="ARBA00022574"/>
    </source>
</evidence>
<evidence type="ECO:0000313" key="5">
    <source>
        <dbReference type="EMBL" id="GET00754.1"/>
    </source>
</evidence>
<dbReference type="GO" id="GO:0080008">
    <property type="term" value="C:Cul4-RING E3 ubiquitin ligase complex"/>
    <property type="evidence" value="ECO:0007669"/>
    <property type="project" value="TreeGrafter"/>
</dbReference>
<dbReference type="InterPro" id="IPR001680">
    <property type="entry name" value="WD40_rpt"/>
</dbReference>
<protein>
    <submittedName>
        <fullName evidence="5">DDB1-and CUL4-associated factor 4 isoform X2</fullName>
    </submittedName>
</protein>
<reference evidence="5" key="1">
    <citation type="submission" date="2019-10" db="EMBL/GenBank/DDBJ databases">
        <title>Conservation and host-specific expression of non-tandemly repeated heterogenous ribosome RNA gene in arbuscular mycorrhizal fungi.</title>
        <authorList>
            <person name="Maeda T."/>
            <person name="Kobayashi Y."/>
            <person name="Nakagawa T."/>
            <person name="Ezawa T."/>
            <person name="Yamaguchi K."/>
            <person name="Bino T."/>
            <person name="Nishimoto Y."/>
            <person name="Shigenobu S."/>
            <person name="Kawaguchi M."/>
        </authorList>
    </citation>
    <scope>NUCLEOTIDE SEQUENCE</scope>
    <source>
        <strain evidence="5">HR1</strain>
    </source>
</reference>
<dbReference type="PROSITE" id="PS50082">
    <property type="entry name" value="WD_REPEATS_2"/>
    <property type="match status" value="1"/>
</dbReference>
<keyword evidence="1 3" id="KW-0853">WD repeat</keyword>
<dbReference type="AlphaFoldDB" id="A0A8H3MD77"/>
<evidence type="ECO:0000256" key="2">
    <source>
        <dbReference type="ARBA" id="ARBA00022737"/>
    </source>
</evidence>
<feature type="compositionally biased region" description="Polar residues" evidence="4">
    <location>
        <begin position="11"/>
        <end position="35"/>
    </location>
</feature>
<dbReference type="Gene3D" id="2.130.10.10">
    <property type="entry name" value="YVTN repeat-like/Quinoprotein amine dehydrogenase"/>
    <property type="match status" value="1"/>
</dbReference>
<evidence type="ECO:0000256" key="4">
    <source>
        <dbReference type="SAM" id="MobiDB-lite"/>
    </source>
</evidence>
<proteinExistence type="predicted"/>
<dbReference type="EMBL" id="BLAL01000289">
    <property type="protein sequence ID" value="GET00754.1"/>
    <property type="molecule type" value="Genomic_DNA"/>
</dbReference>
<comment type="caution">
    <text evidence="5">The sequence shown here is derived from an EMBL/GenBank/DDBJ whole genome shotgun (WGS) entry which is preliminary data.</text>
</comment>
<dbReference type="InterPro" id="IPR036322">
    <property type="entry name" value="WD40_repeat_dom_sf"/>
</dbReference>
<evidence type="ECO:0000256" key="3">
    <source>
        <dbReference type="PROSITE-ProRule" id="PRU00221"/>
    </source>
</evidence>
<dbReference type="InterPro" id="IPR015943">
    <property type="entry name" value="WD40/YVTN_repeat-like_dom_sf"/>
</dbReference>
<feature type="compositionally biased region" description="Low complexity" evidence="4">
    <location>
        <begin position="36"/>
        <end position="50"/>
    </location>
</feature>
<dbReference type="PANTHER" id="PTHR44472">
    <property type="entry name" value="DDB1- AND CUL4-ASSOCIATED FACTOR 4-RELATED"/>
    <property type="match status" value="1"/>
</dbReference>
<gene>
    <name evidence="5" type="ORF">RCL2_002719800</name>
</gene>
<feature type="region of interest" description="Disordered" evidence="4">
    <location>
        <begin position="1"/>
        <end position="60"/>
    </location>
</feature>
<sequence>MRQRFHHRSSHYQQNRFNNRKTNNITRPRSSNNNFSQTSSVDSSSSSSSTRSDEIPKEIPGYYYDQEKNRYFKIMPNKAVGSNNPFSAESITKKAEEKARELVIPKQIPNGISLLLDREINFNKPTYTFKSENRQILIKSLRQVGSIEPTAIERTRIKDFQIHPYFNKIFYGDSFGNISQMKIKCSSSSCTEIYNDQVIKLTSEITSVRLNRTDLLMATSLTPGNVHILKLPSETESYNDTEVKYSYQISPIIWTCSFSETDSSIAIGSSRSLSVVRGWEKYTCIDHFTTNSDVFALDFDRYLPNVIFAGCRDGKLRIYDSRSDCSHLLYGIGPRISQKSPICHIKQIGAWYILSDGMDGSLSLWDIRNERNLDKNYVYEPVMKFEGNVNSTNIQYGFDVNLKEDIVAIAGQDNKVRFFSINTGRAIRNPIGPFKDKVSALRFCTLDSMELNPELDERGEGIWMAVEKEFLWWSIGNNDVE</sequence>
<dbReference type="Pfam" id="PF23761">
    <property type="entry name" value="Beta-prop_DCAF4"/>
    <property type="match status" value="1"/>
</dbReference>
<dbReference type="SMART" id="SM00320">
    <property type="entry name" value="WD40"/>
    <property type="match status" value="2"/>
</dbReference>
<accession>A0A8H3MD77</accession>
<name>A0A8H3MD77_9GLOM</name>